<keyword evidence="4" id="KW-0653">Protein transport</keyword>
<gene>
    <name evidence="10" type="ORF">GCM10025872_16000</name>
</gene>
<evidence type="ECO:0000256" key="9">
    <source>
        <dbReference type="SAM" id="Phobius"/>
    </source>
</evidence>
<evidence type="ECO:0000256" key="5">
    <source>
        <dbReference type="ARBA" id="ARBA00022989"/>
    </source>
</evidence>
<keyword evidence="6" id="KW-0811">Translocation</keyword>
<evidence type="ECO:0000256" key="4">
    <source>
        <dbReference type="ARBA" id="ARBA00022927"/>
    </source>
</evidence>
<sequence>MARLFDNPMAVIILVLIIVVVFGWKRLPDAARSLGRSTKILKSELGDLGDSKASRETVQGETRQPGQGATPAGGPVPGESAPGQGYQTPPQSPQGAGQGYQTPPQSPQGAGQGYQQPTYGQPQQPGGQQQPQQPGGQQEAPHYQPPQYQPPQQGGGQQGR</sequence>
<name>A0ABM8HAI5_9MICO</name>
<organism evidence="10 11">
    <name type="scientific">Barrientosiimonas endolithica</name>
    <dbReference type="NCBI Taxonomy" id="1535208"/>
    <lineage>
        <taxon>Bacteria</taxon>
        <taxon>Bacillati</taxon>
        <taxon>Actinomycetota</taxon>
        <taxon>Actinomycetes</taxon>
        <taxon>Micrococcales</taxon>
        <taxon>Dermacoccaceae</taxon>
        <taxon>Barrientosiimonas</taxon>
    </lineage>
</organism>
<keyword evidence="2" id="KW-0813">Transport</keyword>
<feature type="compositionally biased region" description="Low complexity" evidence="8">
    <location>
        <begin position="64"/>
        <end position="73"/>
    </location>
</feature>
<feature type="region of interest" description="Disordered" evidence="8">
    <location>
        <begin position="41"/>
        <end position="160"/>
    </location>
</feature>
<evidence type="ECO:0000256" key="1">
    <source>
        <dbReference type="ARBA" id="ARBA00004167"/>
    </source>
</evidence>
<comment type="subcellular location">
    <subcellularLocation>
        <location evidence="1">Membrane</location>
        <topology evidence="1">Single-pass membrane protein</topology>
    </subcellularLocation>
</comment>
<evidence type="ECO:0000313" key="11">
    <source>
        <dbReference type="Proteomes" id="UP001321421"/>
    </source>
</evidence>
<feature type="compositionally biased region" description="Polar residues" evidence="8">
    <location>
        <begin position="85"/>
        <end position="95"/>
    </location>
</feature>
<protein>
    <recommendedName>
        <fullName evidence="12">Sec-independent protein translocase protein TatA</fullName>
    </recommendedName>
</protein>
<reference evidence="11" key="1">
    <citation type="journal article" date="2019" name="Int. J. Syst. Evol. Microbiol.">
        <title>The Global Catalogue of Microorganisms (GCM) 10K type strain sequencing project: providing services to taxonomists for standard genome sequencing and annotation.</title>
        <authorList>
            <consortium name="The Broad Institute Genomics Platform"/>
            <consortium name="The Broad Institute Genome Sequencing Center for Infectious Disease"/>
            <person name="Wu L."/>
            <person name="Ma J."/>
        </authorList>
    </citation>
    <scope>NUCLEOTIDE SEQUENCE [LARGE SCALE GENOMIC DNA]</scope>
    <source>
        <strain evidence="11">NBRC 110608</strain>
    </source>
</reference>
<feature type="transmembrane region" description="Helical" evidence="9">
    <location>
        <begin position="6"/>
        <end position="24"/>
    </location>
</feature>
<dbReference type="EMBL" id="AP027735">
    <property type="protein sequence ID" value="BDZ57943.1"/>
    <property type="molecule type" value="Genomic_DNA"/>
</dbReference>
<dbReference type="RefSeq" id="WP_289232778.1">
    <property type="nucleotide sequence ID" value="NZ_AP027735.1"/>
</dbReference>
<keyword evidence="7 9" id="KW-0472">Membrane</keyword>
<keyword evidence="11" id="KW-1185">Reference proteome</keyword>
<evidence type="ECO:0000256" key="6">
    <source>
        <dbReference type="ARBA" id="ARBA00023010"/>
    </source>
</evidence>
<evidence type="ECO:0000256" key="8">
    <source>
        <dbReference type="SAM" id="MobiDB-lite"/>
    </source>
</evidence>
<dbReference type="Gene3D" id="1.20.5.3310">
    <property type="match status" value="1"/>
</dbReference>
<proteinExistence type="predicted"/>
<dbReference type="InterPro" id="IPR003369">
    <property type="entry name" value="TatA/B/E"/>
</dbReference>
<evidence type="ECO:0000256" key="2">
    <source>
        <dbReference type="ARBA" id="ARBA00022448"/>
    </source>
</evidence>
<accession>A0ABM8HAI5</accession>
<keyword evidence="3 9" id="KW-0812">Transmembrane</keyword>
<dbReference type="Proteomes" id="UP001321421">
    <property type="component" value="Chromosome"/>
</dbReference>
<keyword evidence="5 9" id="KW-1133">Transmembrane helix</keyword>
<evidence type="ECO:0008006" key="12">
    <source>
        <dbReference type="Google" id="ProtNLM"/>
    </source>
</evidence>
<feature type="compositionally biased region" description="Low complexity" evidence="8">
    <location>
        <begin position="101"/>
        <end position="138"/>
    </location>
</feature>
<evidence type="ECO:0000256" key="3">
    <source>
        <dbReference type="ARBA" id="ARBA00022692"/>
    </source>
</evidence>
<dbReference type="Pfam" id="PF02416">
    <property type="entry name" value="TatA_B_E"/>
    <property type="match status" value="1"/>
</dbReference>
<feature type="compositionally biased region" description="Basic and acidic residues" evidence="8">
    <location>
        <begin position="41"/>
        <end position="55"/>
    </location>
</feature>
<evidence type="ECO:0000256" key="7">
    <source>
        <dbReference type="ARBA" id="ARBA00023136"/>
    </source>
</evidence>
<evidence type="ECO:0000313" key="10">
    <source>
        <dbReference type="EMBL" id="BDZ57943.1"/>
    </source>
</evidence>